<feature type="domain" description="Disease resistance N-terminal" evidence="8">
    <location>
        <begin position="10"/>
        <end position="91"/>
    </location>
</feature>
<keyword evidence="1" id="KW-0433">Leucine-rich repeat</keyword>
<dbReference type="SUPFAM" id="SSF52540">
    <property type="entry name" value="P-loop containing nucleoside triphosphate hydrolases"/>
    <property type="match status" value="1"/>
</dbReference>
<dbReference type="PANTHER" id="PTHR36766:SF59">
    <property type="entry name" value="DISEASE RESISTANCE PROTEIN RGA2-LIKE"/>
    <property type="match status" value="1"/>
</dbReference>
<evidence type="ECO:0000259" key="7">
    <source>
        <dbReference type="Pfam" id="PF00931"/>
    </source>
</evidence>
<evidence type="ECO:0000256" key="3">
    <source>
        <dbReference type="ARBA" id="ARBA00022741"/>
    </source>
</evidence>
<dbReference type="InterPro" id="IPR027417">
    <property type="entry name" value="P-loop_NTPase"/>
</dbReference>
<evidence type="ECO:0000256" key="6">
    <source>
        <dbReference type="SAM" id="Coils"/>
    </source>
</evidence>
<evidence type="ECO:0000259" key="9">
    <source>
        <dbReference type="Pfam" id="PF23559"/>
    </source>
</evidence>
<dbReference type="InterPro" id="IPR002182">
    <property type="entry name" value="NB-ARC"/>
</dbReference>
<keyword evidence="5" id="KW-0067">ATP-binding</keyword>
<dbReference type="InterPro" id="IPR006553">
    <property type="entry name" value="Leu-rich_rpt_Cys-con_subtyp"/>
</dbReference>
<evidence type="ECO:0000313" key="13">
    <source>
        <dbReference type="Proteomes" id="UP001472677"/>
    </source>
</evidence>
<comment type="caution">
    <text evidence="12">The sequence shown here is derived from an EMBL/GenBank/DDBJ whole genome shotgun (WGS) entry which is preliminary data.</text>
</comment>
<dbReference type="PANTHER" id="PTHR36766">
    <property type="entry name" value="PLANT BROAD-SPECTRUM MILDEW RESISTANCE PROTEIN RPW8"/>
    <property type="match status" value="1"/>
</dbReference>
<organism evidence="12 13">
    <name type="scientific">Hibiscus sabdariffa</name>
    <name type="common">roselle</name>
    <dbReference type="NCBI Taxonomy" id="183260"/>
    <lineage>
        <taxon>Eukaryota</taxon>
        <taxon>Viridiplantae</taxon>
        <taxon>Streptophyta</taxon>
        <taxon>Embryophyta</taxon>
        <taxon>Tracheophyta</taxon>
        <taxon>Spermatophyta</taxon>
        <taxon>Magnoliopsida</taxon>
        <taxon>eudicotyledons</taxon>
        <taxon>Gunneridae</taxon>
        <taxon>Pentapetalae</taxon>
        <taxon>rosids</taxon>
        <taxon>malvids</taxon>
        <taxon>Malvales</taxon>
        <taxon>Malvaceae</taxon>
        <taxon>Malvoideae</taxon>
        <taxon>Hibiscus</taxon>
    </lineage>
</organism>
<evidence type="ECO:0000259" key="10">
    <source>
        <dbReference type="Pfam" id="PF23598"/>
    </source>
</evidence>
<evidence type="ECO:0000259" key="11">
    <source>
        <dbReference type="Pfam" id="PF25019"/>
    </source>
</evidence>
<evidence type="ECO:0000256" key="4">
    <source>
        <dbReference type="ARBA" id="ARBA00022821"/>
    </source>
</evidence>
<dbReference type="SUPFAM" id="SSF52058">
    <property type="entry name" value="L domain-like"/>
    <property type="match status" value="2"/>
</dbReference>
<feature type="domain" description="Disease resistance R13L4/SHOC-2-like LRR" evidence="10">
    <location>
        <begin position="338"/>
        <end position="680"/>
    </location>
</feature>
<dbReference type="Gene3D" id="1.20.5.4130">
    <property type="match status" value="1"/>
</dbReference>
<evidence type="ECO:0000259" key="8">
    <source>
        <dbReference type="Pfam" id="PF18052"/>
    </source>
</evidence>
<dbReference type="CDD" id="cd14798">
    <property type="entry name" value="RX-CC_like"/>
    <property type="match status" value="1"/>
</dbReference>
<dbReference type="Pfam" id="PF23598">
    <property type="entry name" value="LRR_14"/>
    <property type="match status" value="1"/>
</dbReference>
<feature type="domain" description="R13L1/DRL21-like LRR repeat region" evidence="11">
    <location>
        <begin position="855"/>
        <end position="918"/>
    </location>
</feature>
<accession>A0ABR2G9N3</accession>
<dbReference type="InterPro" id="IPR038005">
    <property type="entry name" value="RX-like_CC"/>
</dbReference>
<dbReference type="Pfam" id="PF25019">
    <property type="entry name" value="LRR_R13L1-DRL21"/>
    <property type="match status" value="1"/>
</dbReference>
<name>A0ABR2G9N3_9ROSI</name>
<dbReference type="SMART" id="SM00367">
    <property type="entry name" value="LRR_CC"/>
    <property type="match status" value="4"/>
</dbReference>
<sequence>MAEVIVSPLLQVVFEKLANTLLQEIADRLGLKKEVRKLQRTLYVIREVLADAEEQQLTNRALRIWLTDLKEVAYEMEDLLDELSLESIQYRNPGTFAQQVRSFIPSLVQAAGCIELLPRLKQIKETLEMLGGEMSSFNLKGDNSYRSTRKRGLRQTGSFVVESEVFGREKDKLQLHELLLGKRYLLVLDDVWNEDDSEWEKLKMSLRSGAEGSRTIVTTRSKKVALIMESAYTHPLEAGLIQSPEGRRSLEYLGNEYFEDLVWIFFFQNVQKSGSGYITDCKMHDLIHDLAQSIVGNEFKRLEHDNMTENLSEVRHSTVVCNFSLYTVPEALYAAKKLRSLILLLPKGDLGEVPSEIFSSFRHLRVLDLSCSGIKRLHDSISSTIFLRYLDISSTHVENLPESICNLLNLQVLNLCGCYNLTSLPIGITKLYKLRHLMLNGCERLITMPPWIGKLEYLRTLHTFIVGRCEGHRLKELENLNLGGELNSRQLQNVRDATEAMEANLLGKRNLLSLNLCWQSDFNGQNDSISNDEWLEVLNHLQPHQYLEKLSIRGYQGIHLPRWMTVHKLPNIIELRLVSFRRCKYLPLLGQLPCLKVLFLQGIDEVKNFGAEFYGEGSGRPFPSLEVLTLIDFPSLEFWWGFNRKEEFPSLIKLTVRKCSKLQNMPWMPSLKHLELQSCNEMVLRSASNLTSLSTLVIDDFLEHLIFLDKLLQNNPLLMSLKISSCRKLHCLPPSLGKLTNLKSLAICWCEELHSLPRGLQNLISLESLEIIECPSLVSLSEDIQGLRSLRSLSIENCSNLKSLPVELQFLTALEHLTIMYCPNLASLPDSFRCMTNLKSFSILNCPELKCLPNGLRYVSSMQNLEIRSCPGLLALPEWIAELPSLRSLALSECHNLSSLPSGLQSLSSLQHLSILECPTLEKRCKRESPKAAYLIKIADWEVVTNAVEPTQTSSAIDDVPKDLFREKKMCLSINL</sequence>
<dbReference type="InterPro" id="IPR041118">
    <property type="entry name" value="Rx_N"/>
</dbReference>
<reference evidence="12 13" key="1">
    <citation type="journal article" date="2024" name="G3 (Bethesda)">
        <title>Genome assembly of Hibiscus sabdariffa L. provides insights into metabolisms of medicinal natural products.</title>
        <authorList>
            <person name="Kim T."/>
        </authorList>
    </citation>
    <scope>NUCLEOTIDE SEQUENCE [LARGE SCALE GENOMIC DNA]</scope>
    <source>
        <strain evidence="12">TK-2024</strain>
        <tissue evidence="12">Old leaves</tissue>
    </source>
</reference>
<dbReference type="EMBL" id="JBBPBM010000002">
    <property type="protein sequence ID" value="KAK8597014.1"/>
    <property type="molecule type" value="Genomic_DNA"/>
</dbReference>
<dbReference type="PRINTS" id="PR00364">
    <property type="entry name" value="DISEASERSIST"/>
</dbReference>
<protein>
    <submittedName>
        <fullName evidence="12">Uncharacterized protein</fullName>
    </submittedName>
</protein>
<keyword evidence="4" id="KW-0611">Plant defense</keyword>
<feature type="domain" description="Disease resistance protein winged helix" evidence="9">
    <location>
        <begin position="239"/>
        <end position="291"/>
    </location>
</feature>
<gene>
    <name evidence="12" type="ORF">V6N12_065491</name>
</gene>
<dbReference type="InterPro" id="IPR058922">
    <property type="entry name" value="WHD_DRP"/>
</dbReference>
<dbReference type="Pfam" id="PF23559">
    <property type="entry name" value="WHD_DRP"/>
    <property type="match status" value="1"/>
</dbReference>
<dbReference type="InterPro" id="IPR055414">
    <property type="entry name" value="LRR_R13L4/SHOC2-like"/>
</dbReference>
<evidence type="ECO:0000256" key="1">
    <source>
        <dbReference type="ARBA" id="ARBA00022614"/>
    </source>
</evidence>
<dbReference type="Pfam" id="PF00931">
    <property type="entry name" value="NB-ARC"/>
    <property type="match status" value="1"/>
</dbReference>
<dbReference type="Pfam" id="PF18052">
    <property type="entry name" value="Rx_N"/>
    <property type="match status" value="1"/>
</dbReference>
<dbReference type="InterPro" id="IPR056789">
    <property type="entry name" value="LRR_R13L1-DRL21"/>
</dbReference>
<dbReference type="Gene3D" id="3.40.50.300">
    <property type="entry name" value="P-loop containing nucleotide triphosphate hydrolases"/>
    <property type="match status" value="1"/>
</dbReference>
<keyword evidence="6" id="KW-0175">Coiled coil</keyword>
<dbReference type="InterPro" id="IPR032675">
    <property type="entry name" value="LRR_dom_sf"/>
</dbReference>
<dbReference type="Proteomes" id="UP001472677">
    <property type="component" value="Unassembled WGS sequence"/>
</dbReference>
<evidence type="ECO:0000256" key="2">
    <source>
        <dbReference type="ARBA" id="ARBA00022737"/>
    </source>
</evidence>
<evidence type="ECO:0000256" key="5">
    <source>
        <dbReference type="ARBA" id="ARBA00022840"/>
    </source>
</evidence>
<keyword evidence="2" id="KW-0677">Repeat</keyword>
<keyword evidence="13" id="KW-1185">Reference proteome</keyword>
<dbReference type="Gene3D" id="3.80.10.10">
    <property type="entry name" value="Ribonuclease Inhibitor"/>
    <property type="match status" value="4"/>
</dbReference>
<proteinExistence type="predicted"/>
<evidence type="ECO:0000313" key="12">
    <source>
        <dbReference type="EMBL" id="KAK8597014.1"/>
    </source>
</evidence>
<feature type="coiled-coil region" evidence="6">
    <location>
        <begin position="35"/>
        <end position="86"/>
    </location>
</feature>
<feature type="domain" description="NB-ARC" evidence="7">
    <location>
        <begin position="169"/>
        <end position="237"/>
    </location>
</feature>
<keyword evidence="3" id="KW-0547">Nucleotide-binding</keyword>